<dbReference type="AlphaFoldDB" id="A0A7W0CL46"/>
<dbReference type="PROSITE" id="PS51257">
    <property type="entry name" value="PROKAR_LIPOPROTEIN"/>
    <property type="match status" value="1"/>
</dbReference>
<dbReference type="RefSeq" id="WP_181611825.1">
    <property type="nucleotide sequence ID" value="NZ_BAABAM010000003.1"/>
</dbReference>
<proteinExistence type="predicted"/>
<organism evidence="2 3">
    <name type="scientific">Nonomuraea soli</name>
    <dbReference type="NCBI Taxonomy" id="1032476"/>
    <lineage>
        <taxon>Bacteria</taxon>
        <taxon>Bacillati</taxon>
        <taxon>Actinomycetota</taxon>
        <taxon>Actinomycetes</taxon>
        <taxon>Streptosporangiales</taxon>
        <taxon>Streptosporangiaceae</taxon>
        <taxon>Nonomuraea</taxon>
    </lineage>
</organism>
<dbReference type="Proteomes" id="UP000530928">
    <property type="component" value="Unassembled WGS sequence"/>
</dbReference>
<sequence>MRRALAVLAALAVTSCSSPAWDHHDYALKAGMTAESAASDVEFVRLAVQHEPDLTRPYLKTVLTEAAGSLSSLNDQFGAVQPPSASADAMRDQVLGLTQEAAEQVQDLLIQVRRDRIADPAGAAAALGEVGAELRAFGEAHR</sequence>
<evidence type="ECO:0000256" key="1">
    <source>
        <dbReference type="SAM" id="SignalP"/>
    </source>
</evidence>
<feature type="signal peptide" evidence="1">
    <location>
        <begin position="1"/>
        <end position="20"/>
    </location>
</feature>
<reference evidence="2 3" key="1">
    <citation type="submission" date="2020-07" db="EMBL/GenBank/DDBJ databases">
        <title>Genomic Encyclopedia of Type Strains, Phase IV (KMG-IV): sequencing the most valuable type-strain genomes for metagenomic binning, comparative biology and taxonomic classification.</title>
        <authorList>
            <person name="Goeker M."/>
        </authorList>
    </citation>
    <scope>NUCLEOTIDE SEQUENCE [LARGE SCALE GENOMIC DNA]</scope>
    <source>
        <strain evidence="2 3">DSM 45533</strain>
    </source>
</reference>
<dbReference type="EMBL" id="JACDUR010000004">
    <property type="protein sequence ID" value="MBA2893130.1"/>
    <property type="molecule type" value="Genomic_DNA"/>
</dbReference>
<keyword evidence="1" id="KW-0732">Signal</keyword>
<keyword evidence="3" id="KW-1185">Reference proteome</keyword>
<protein>
    <recommendedName>
        <fullName evidence="4">DUF305 domain-containing protein</fullName>
    </recommendedName>
</protein>
<accession>A0A7W0CL46</accession>
<gene>
    <name evidence="2" type="ORF">HNR30_004484</name>
</gene>
<name>A0A7W0CL46_9ACTN</name>
<feature type="chain" id="PRO_5031545356" description="DUF305 domain-containing protein" evidence="1">
    <location>
        <begin position="21"/>
        <end position="142"/>
    </location>
</feature>
<comment type="caution">
    <text evidence="2">The sequence shown here is derived from an EMBL/GenBank/DDBJ whole genome shotgun (WGS) entry which is preliminary data.</text>
</comment>
<evidence type="ECO:0000313" key="3">
    <source>
        <dbReference type="Proteomes" id="UP000530928"/>
    </source>
</evidence>
<evidence type="ECO:0008006" key="4">
    <source>
        <dbReference type="Google" id="ProtNLM"/>
    </source>
</evidence>
<evidence type="ECO:0000313" key="2">
    <source>
        <dbReference type="EMBL" id="MBA2893130.1"/>
    </source>
</evidence>